<evidence type="ECO:0000313" key="9">
    <source>
        <dbReference type="Proteomes" id="UP000215059"/>
    </source>
</evidence>
<evidence type="ECO:0000256" key="6">
    <source>
        <dbReference type="RuleBase" id="RU363032"/>
    </source>
</evidence>
<feature type="transmembrane region" description="Helical" evidence="6">
    <location>
        <begin position="153"/>
        <end position="175"/>
    </location>
</feature>
<dbReference type="CDD" id="cd06261">
    <property type="entry name" value="TM_PBP2"/>
    <property type="match status" value="1"/>
</dbReference>
<protein>
    <submittedName>
        <fullName evidence="8">Peptide ABC transporter permease</fullName>
    </submittedName>
</protein>
<dbReference type="SUPFAM" id="SSF161098">
    <property type="entry name" value="MetI-like"/>
    <property type="match status" value="1"/>
</dbReference>
<comment type="similarity">
    <text evidence="6">Belongs to the binding-protein-dependent transport system permease family.</text>
</comment>
<dbReference type="EMBL" id="NOII01000003">
    <property type="protein sequence ID" value="OYD57383.1"/>
    <property type="molecule type" value="Genomic_DNA"/>
</dbReference>
<comment type="subcellular location">
    <subcellularLocation>
        <location evidence="6">Cell membrane</location>
        <topology evidence="6">Multi-pass membrane protein</topology>
    </subcellularLocation>
    <subcellularLocation>
        <location evidence="1">Membrane</location>
        <topology evidence="1">Multi-pass membrane protein</topology>
    </subcellularLocation>
</comment>
<dbReference type="PROSITE" id="PS50928">
    <property type="entry name" value="ABC_TM1"/>
    <property type="match status" value="1"/>
</dbReference>
<dbReference type="RefSeq" id="WP_094252732.1">
    <property type="nucleotide sequence ID" value="NZ_JBHLXL010000001.1"/>
</dbReference>
<feature type="transmembrane region" description="Helical" evidence="6">
    <location>
        <begin position="81"/>
        <end position="107"/>
    </location>
</feature>
<name>A0A235F8L6_9BACL</name>
<feature type="transmembrane region" description="Helical" evidence="6">
    <location>
        <begin position="275"/>
        <end position="298"/>
    </location>
</feature>
<evidence type="ECO:0000256" key="2">
    <source>
        <dbReference type="ARBA" id="ARBA00022448"/>
    </source>
</evidence>
<keyword evidence="4 6" id="KW-1133">Transmembrane helix</keyword>
<reference evidence="8 9" key="1">
    <citation type="submission" date="2017-07" db="EMBL/GenBank/DDBJ databases">
        <title>Fictibacillus sp. nov. GDSW-R2A3 Genome sequencing and assembly.</title>
        <authorList>
            <person name="Mayilraj S."/>
        </authorList>
    </citation>
    <scope>NUCLEOTIDE SEQUENCE [LARGE SCALE GENOMIC DNA]</scope>
    <source>
        <strain evidence="8 9">GDSW-R2A3</strain>
    </source>
</reference>
<dbReference type="PANTHER" id="PTHR43839">
    <property type="entry name" value="OPPC IN A BINDING PROTEIN-DEPENDENT TRANSPORT SYSTEM"/>
    <property type="match status" value="1"/>
</dbReference>
<dbReference type="InterPro" id="IPR035906">
    <property type="entry name" value="MetI-like_sf"/>
</dbReference>
<feature type="transmembrane region" description="Helical" evidence="6">
    <location>
        <begin position="119"/>
        <end position="141"/>
    </location>
</feature>
<feature type="transmembrane region" description="Helical" evidence="6">
    <location>
        <begin position="12"/>
        <end position="31"/>
    </location>
</feature>
<accession>A0A235F8L6</accession>
<keyword evidence="3 6" id="KW-0812">Transmembrane</keyword>
<dbReference type="InterPro" id="IPR000515">
    <property type="entry name" value="MetI-like"/>
</dbReference>
<feature type="transmembrane region" description="Helical" evidence="6">
    <location>
        <begin position="209"/>
        <end position="231"/>
    </location>
</feature>
<evidence type="ECO:0000256" key="4">
    <source>
        <dbReference type="ARBA" id="ARBA00022989"/>
    </source>
</evidence>
<evidence type="ECO:0000259" key="7">
    <source>
        <dbReference type="PROSITE" id="PS50928"/>
    </source>
</evidence>
<dbReference type="Proteomes" id="UP000215059">
    <property type="component" value="Unassembled WGS sequence"/>
</dbReference>
<keyword evidence="9" id="KW-1185">Reference proteome</keyword>
<dbReference type="Pfam" id="PF00528">
    <property type="entry name" value="BPD_transp_1"/>
    <property type="match status" value="1"/>
</dbReference>
<feature type="domain" description="ABC transmembrane type-1" evidence="7">
    <location>
        <begin position="83"/>
        <end position="288"/>
    </location>
</feature>
<proteinExistence type="inferred from homology"/>
<gene>
    <name evidence="8" type="ORF">CGZ90_11930</name>
</gene>
<comment type="caution">
    <text evidence="8">The sequence shown here is derived from an EMBL/GenBank/DDBJ whole genome shotgun (WGS) entry which is preliminary data.</text>
</comment>
<sequence length="341" mass="38557">MWRFLIRDKKFIIGLLFLVTLVALSIGNTIFNDGEIRKVILSYDEDGMVQVPPYPPFSDFILGSDQNGRDLLHVVIEGAKWTIGATVVIALARIVFGLIFAMIISFFVKKGYDYLESWFDSFSILPMTMIAYFLLANVLVFDSGDTSAPSFSVRLSFEILILTILAVPTVSFYIANETKRLLREEYVQTSRMLGGNTKHVIIKHIIPQLFPVLIIVFMQQFVQTLILLAHLGVLKLFLGGTVVFTDLNGKEFYTASHEWSGMLGLYYQQLMAYPWIPFVPMLFFALTIIAGNFILSGIQKAYEGIRKPVSKVKKKIPALDDMPAAKKDSFVFVERKDSMSI</sequence>
<dbReference type="AlphaFoldDB" id="A0A235F8L6"/>
<dbReference type="GO" id="GO:0055085">
    <property type="term" value="P:transmembrane transport"/>
    <property type="evidence" value="ECO:0007669"/>
    <property type="project" value="InterPro"/>
</dbReference>
<dbReference type="GO" id="GO:0005886">
    <property type="term" value="C:plasma membrane"/>
    <property type="evidence" value="ECO:0007669"/>
    <property type="project" value="UniProtKB-SubCell"/>
</dbReference>
<keyword evidence="5 6" id="KW-0472">Membrane</keyword>
<dbReference type="OrthoDB" id="2155652at2"/>
<evidence type="ECO:0000256" key="5">
    <source>
        <dbReference type="ARBA" id="ARBA00023136"/>
    </source>
</evidence>
<evidence type="ECO:0000256" key="3">
    <source>
        <dbReference type="ARBA" id="ARBA00022692"/>
    </source>
</evidence>
<evidence type="ECO:0000313" key="8">
    <source>
        <dbReference type="EMBL" id="OYD57383.1"/>
    </source>
</evidence>
<keyword evidence="2 6" id="KW-0813">Transport</keyword>
<organism evidence="8 9">
    <name type="scientific">Fictibacillus aquaticus</name>
    <dbReference type="NCBI Taxonomy" id="2021314"/>
    <lineage>
        <taxon>Bacteria</taxon>
        <taxon>Bacillati</taxon>
        <taxon>Bacillota</taxon>
        <taxon>Bacilli</taxon>
        <taxon>Bacillales</taxon>
        <taxon>Fictibacillaceae</taxon>
        <taxon>Fictibacillus</taxon>
    </lineage>
</organism>
<evidence type="ECO:0000256" key="1">
    <source>
        <dbReference type="ARBA" id="ARBA00004141"/>
    </source>
</evidence>
<dbReference type="PANTHER" id="PTHR43839:SF3">
    <property type="entry name" value="OLIGOPEPTIDE ABC TRANSPORTER, PERMEASE PROTEIN"/>
    <property type="match status" value="1"/>
</dbReference>
<dbReference type="Gene3D" id="1.10.3720.10">
    <property type="entry name" value="MetI-like"/>
    <property type="match status" value="1"/>
</dbReference>